<comment type="caution">
    <text evidence="2">The sequence shown here is derived from an EMBL/GenBank/DDBJ whole genome shotgun (WGS) entry which is preliminary data.</text>
</comment>
<dbReference type="EMBL" id="MWML01000307">
    <property type="protein sequence ID" value="TCG03979.1"/>
    <property type="molecule type" value="Genomic_DNA"/>
</dbReference>
<dbReference type="Proteomes" id="UP000294200">
    <property type="component" value="Unassembled WGS sequence"/>
</dbReference>
<accession>A0A4R0XB48</accession>
<proteinExistence type="predicted"/>
<evidence type="ECO:0000313" key="2">
    <source>
        <dbReference type="EMBL" id="TCG03979.1"/>
    </source>
</evidence>
<dbReference type="AlphaFoldDB" id="A0A4R0XB48"/>
<feature type="region of interest" description="Disordered" evidence="1">
    <location>
        <begin position="20"/>
        <end position="53"/>
    </location>
</feature>
<name>A0A4R0XB48_9BURK</name>
<sequence>MAKLEKLEIVDHLPWPMRKAASSDGSVRYEQRSAVRVENGTTRTSAGGRQREQRVTKGLMIKHRASGPLRRLHRNTRAGYAG</sequence>
<evidence type="ECO:0000313" key="3">
    <source>
        <dbReference type="Proteomes" id="UP000294200"/>
    </source>
</evidence>
<evidence type="ECO:0000256" key="1">
    <source>
        <dbReference type="SAM" id="MobiDB-lite"/>
    </source>
</evidence>
<organism evidence="2 3">
    <name type="scientific">Paraburkholderia steynii</name>
    <dbReference type="NCBI Taxonomy" id="1245441"/>
    <lineage>
        <taxon>Bacteria</taxon>
        <taxon>Pseudomonadati</taxon>
        <taxon>Pseudomonadota</taxon>
        <taxon>Betaproteobacteria</taxon>
        <taxon>Burkholderiales</taxon>
        <taxon>Burkholderiaceae</taxon>
        <taxon>Paraburkholderia</taxon>
    </lineage>
</organism>
<protein>
    <submittedName>
        <fullName evidence="2">Uncharacterized protein</fullName>
    </submittedName>
</protein>
<reference evidence="2 3" key="1">
    <citation type="submission" date="2017-02" db="EMBL/GenBank/DDBJ databases">
        <title>Paraburkholderia sophoroidis sp. nov. and Paraburkholderia steynii sp. nov. rhizobial symbionts of the fynbos legume Hypocalyptus sophoroides.</title>
        <authorList>
            <person name="Steenkamp E.T."/>
            <person name="Beukes C.W."/>
            <person name="Van Zyl E."/>
            <person name="Avontuur J."/>
            <person name="Chan W.Y."/>
            <person name="Hassen A."/>
            <person name="Palmer M."/>
            <person name="Mthombeni L."/>
            <person name="Phalane F."/>
            <person name="Sereme K."/>
            <person name="Venter S.N."/>
        </authorList>
    </citation>
    <scope>NUCLEOTIDE SEQUENCE [LARGE SCALE GENOMIC DNA]</scope>
    <source>
        <strain evidence="2 3">HC1.1ba</strain>
    </source>
</reference>
<gene>
    <name evidence="2" type="ORF">BZM27_44295</name>
</gene>
<keyword evidence="3" id="KW-1185">Reference proteome</keyword>